<dbReference type="Gene3D" id="3.30.530.20">
    <property type="match status" value="1"/>
</dbReference>
<sequence length="165" mass="18605">MAKYDTSIDIDAPIEIVWALTQSAERRPEWDGRVNRVELLNAKTQKKGTIMRTLGKAWGRPFYFDLETVVFEPGSKCAVVLVGSKGMPFVKGGGTWKYEELGDSRCRFRATQNFTPKDTLLGRIADRFMYQSYLARTTEQSLKLLKKVAEADAKKGQMLGNEAMA</sequence>
<keyword evidence="2" id="KW-1185">Reference proteome</keyword>
<evidence type="ECO:0000313" key="2">
    <source>
        <dbReference type="Proteomes" id="UP001596108"/>
    </source>
</evidence>
<dbReference type="Pfam" id="PF10604">
    <property type="entry name" value="Polyketide_cyc2"/>
    <property type="match status" value="1"/>
</dbReference>
<organism evidence="1 2">
    <name type="scientific">Cohnella yongneupensis</name>
    <dbReference type="NCBI Taxonomy" id="425006"/>
    <lineage>
        <taxon>Bacteria</taxon>
        <taxon>Bacillati</taxon>
        <taxon>Bacillota</taxon>
        <taxon>Bacilli</taxon>
        <taxon>Bacillales</taxon>
        <taxon>Paenibacillaceae</taxon>
        <taxon>Cohnella</taxon>
    </lineage>
</organism>
<reference evidence="2" key="1">
    <citation type="journal article" date="2019" name="Int. J. Syst. Evol. Microbiol.">
        <title>The Global Catalogue of Microorganisms (GCM) 10K type strain sequencing project: providing services to taxonomists for standard genome sequencing and annotation.</title>
        <authorList>
            <consortium name="The Broad Institute Genomics Platform"/>
            <consortium name="The Broad Institute Genome Sequencing Center for Infectious Disease"/>
            <person name="Wu L."/>
            <person name="Ma J."/>
        </authorList>
    </citation>
    <scope>NUCLEOTIDE SEQUENCE [LARGE SCALE GENOMIC DNA]</scope>
    <source>
        <strain evidence="2">CGMCC 1.18578</strain>
    </source>
</reference>
<accession>A0ABW0QVD9</accession>
<dbReference type="InterPro" id="IPR019587">
    <property type="entry name" value="Polyketide_cyclase/dehydratase"/>
</dbReference>
<dbReference type="InterPro" id="IPR023393">
    <property type="entry name" value="START-like_dom_sf"/>
</dbReference>
<gene>
    <name evidence="1" type="ORF">ACFPQ4_03370</name>
</gene>
<dbReference type="CDD" id="cd07812">
    <property type="entry name" value="SRPBCC"/>
    <property type="match status" value="1"/>
</dbReference>
<comment type="caution">
    <text evidence="1">The sequence shown here is derived from an EMBL/GenBank/DDBJ whole genome shotgun (WGS) entry which is preliminary data.</text>
</comment>
<evidence type="ECO:0000313" key="1">
    <source>
        <dbReference type="EMBL" id="MFC5528491.1"/>
    </source>
</evidence>
<dbReference type="EMBL" id="JBHSNC010000010">
    <property type="protein sequence ID" value="MFC5528491.1"/>
    <property type="molecule type" value="Genomic_DNA"/>
</dbReference>
<protein>
    <submittedName>
        <fullName evidence="1">SRPBCC family protein</fullName>
    </submittedName>
</protein>
<dbReference type="RefSeq" id="WP_378110332.1">
    <property type="nucleotide sequence ID" value="NZ_JBHSNC010000010.1"/>
</dbReference>
<dbReference type="SUPFAM" id="SSF55961">
    <property type="entry name" value="Bet v1-like"/>
    <property type="match status" value="1"/>
</dbReference>
<dbReference type="Proteomes" id="UP001596108">
    <property type="component" value="Unassembled WGS sequence"/>
</dbReference>
<name>A0ABW0QVD9_9BACL</name>
<proteinExistence type="predicted"/>